<accession>A0ABR2KJ09</accession>
<dbReference type="Proteomes" id="UP001470230">
    <property type="component" value="Unassembled WGS sequence"/>
</dbReference>
<dbReference type="EMBL" id="JAPFFF010000005">
    <property type="protein sequence ID" value="KAK8889985.1"/>
    <property type="molecule type" value="Genomic_DNA"/>
</dbReference>
<dbReference type="InterPro" id="IPR029016">
    <property type="entry name" value="GAF-like_dom_sf"/>
</dbReference>
<dbReference type="SUPFAM" id="SSF55781">
    <property type="entry name" value="GAF domain-like"/>
    <property type="match status" value="3"/>
</dbReference>
<dbReference type="Gene3D" id="3.30.450.40">
    <property type="match status" value="2"/>
</dbReference>
<feature type="compositionally biased region" description="Polar residues" evidence="1">
    <location>
        <begin position="1"/>
        <end position="11"/>
    </location>
</feature>
<feature type="compositionally biased region" description="Low complexity" evidence="1">
    <location>
        <begin position="33"/>
        <end position="46"/>
    </location>
</feature>
<protein>
    <recommendedName>
        <fullName evidence="4">GAF domain-containing protein</fullName>
    </recommendedName>
</protein>
<evidence type="ECO:0008006" key="4">
    <source>
        <dbReference type="Google" id="ProtNLM"/>
    </source>
</evidence>
<gene>
    <name evidence="2" type="ORF">M9Y10_034742</name>
</gene>
<sequence length="624" mass="70854">MHSRSRPTTSLRPIVPQKHLTTPKSTTHKFDKSSQNSFSSSFSSKSRSAKTASTPIRIPGRFSINEKNETVIQNFNFTPSSYIDHTQSSIDSDADQMRDQLFLSFDLLKTMTPKNCVRYLNRSPLFLKTMFTEGRLDPDLISSVTLSLTQNELQAFVQNMTQELNIFSAIHLCETFQDAEEQILNLVPLTKVIIWSKSEYTDFVYSPSMKMVLAMGKSIVCWPFTDKQDIVTADPGDHPGFNINFDLPYLRTTKSMMILPVFWPNGEISSIIQCIGLKDPSTDSQIEFTSYYIEVLKIIRDILQKKFFSQIPDKVIPSNIPAIFGELEKCSLSATVTQITKYLQNEVPCENADLFEFDDRTKILTRLNDNTKYDEENGGISYKAAMSQTPINLPHSVALETLKTEIDQKTSNRSILSTSLFYHRQHFVVTLRAKPNSPAFNSFDSQLVTSLTPLICDSLKLSKWLEKQAADISKVKEDMKLMLVVNDTLANVSSDGCDRWEAIKKASFEFFNCDDLFIALFDGRFMKFTPTEIKCKFEECTAGTAYNYRETVWGRPEDDKCKFNKSLYEELKVDCKYSLAFPYRTGGRVAGAIELINPKQTEIDAEKQKLFGSLCACLLGNSQS</sequence>
<reference evidence="2 3" key="1">
    <citation type="submission" date="2024-04" db="EMBL/GenBank/DDBJ databases">
        <title>Tritrichomonas musculus Genome.</title>
        <authorList>
            <person name="Alves-Ferreira E."/>
            <person name="Grigg M."/>
            <person name="Lorenzi H."/>
            <person name="Galac M."/>
        </authorList>
    </citation>
    <scope>NUCLEOTIDE SEQUENCE [LARGE SCALE GENOMIC DNA]</scope>
    <source>
        <strain evidence="2 3">EAF2021</strain>
    </source>
</reference>
<evidence type="ECO:0000256" key="1">
    <source>
        <dbReference type="SAM" id="MobiDB-lite"/>
    </source>
</evidence>
<comment type="caution">
    <text evidence="2">The sequence shown here is derived from an EMBL/GenBank/DDBJ whole genome shotgun (WGS) entry which is preliminary data.</text>
</comment>
<evidence type="ECO:0000313" key="3">
    <source>
        <dbReference type="Proteomes" id="UP001470230"/>
    </source>
</evidence>
<organism evidence="2 3">
    <name type="scientific">Tritrichomonas musculus</name>
    <dbReference type="NCBI Taxonomy" id="1915356"/>
    <lineage>
        <taxon>Eukaryota</taxon>
        <taxon>Metamonada</taxon>
        <taxon>Parabasalia</taxon>
        <taxon>Tritrichomonadida</taxon>
        <taxon>Tritrichomonadidae</taxon>
        <taxon>Tritrichomonas</taxon>
    </lineage>
</organism>
<feature type="region of interest" description="Disordered" evidence="1">
    <location>
        <begin position="1"/>
        <end position="54"/>
    </location>
</feature>
<proteinExistence type="predicted"/>
<name>A0ABR2KJ09_9EUKA</name>
<evidence type="ECO:0000313" key="2">
    <source>
        <dbReference type="EMBL" id="KAK8889985.1"/>
    </source>
</evidence>
<keyword evidence="3" id="KW-1185">Reference proteome</keyword>